<evidence type="ECO:0000259" key="2">
    <source>
        <dbReference type="PROSITE" id="PS50878"/>
    </source>
</evidence>
<evidence type="ECO:0000313" key="4">
    <source>
        <dbReference type="Proteomes" id="UP000018320"/>
    </source>
</evidence>
<dbReference type="VEuPathDB" id="GiardiaDB:GL50803_0060949"/>
<dbReference type="PANTHER" id="PTHR19446">
    <property type="entry name" value="REVERSE TRANSCRIPTASES"/>
    <property type="match status" value="1"/>
</dbReference>
<reference evidence="3 4" key="2">
    <citation type="journal article" date="2013" name="Genome Biol. Evol.">
        <title>Genome sequencing of Giardia lamblia genotypes A2 and B isolates (DH and GS) and comparative analysis with the genomes of genotypes A1 and E (WB and Pig).</title>
        <authorList>
            <person name="Adam R.D."/>
            <person name="Dahlstrom E.W."/>
            <person name="Martens C.A."/>
            <person name="Bruno D.P."/>
            <person name="Barbian K.D."/>
            <person name="Ricklefs S.M."/>
            <person name="Hernandez M.M."/>
            <person name="Narla N.P."/>
            <person name="Patel R.B."/>
            <person name="Porcella S.F."/>
            <person name="Nash T.E."/>
        </authorList>
    </citation>
    <scope>NUCLEOTIDE SEQUENCE [LARGE SCALE GENOMIC DNA]</scope>
    <source>
        <strain evidence="3 4">DH</strain>
    </source>
</reference>
<dbReference type="VEuPathDB" id="GiardiaDB:GL50581_4628"/>
<dbReference type="Pfam" id="PF00078">
    <property type="entry name" value="RVT_1"/>
    <property type="match status" value="1"/>
</dbReference>
<feature type="compositionally biased region" description="Pro residues" evidence="1">
    <location>
        <begin position="1051"/>
        <end position="1060"/>
    </location>
</feature>
<feature type="compositionally biased region" description="Pro residues" evidence="1">
    <location>
        <begin position="1087"/>
        <end position="1101"/>
    </location>
</feature>
<feature type="region of interest" description="Disordered" evidence="1">
    <location>
        <begin position="969"/>
        <end position="996"/>
    </location>
</feature>
<feature type="compositionally biased region" description="Low complexity" evidence="1">
    <location>
        <begin position="1030"/>
        <end position="1042"/>
    </location>
</feature>
<dbReference type="EMBL" id="AHGT01000141">
    <property type="protein sequence ID" value="ESU34813.1"/>
    <property type="molecule type" value="Genomic_DNA"/>
</dbReference>
<dbReference type="SUPFAM" id="SSF56672">
    <property type="entry name" value="DNA/RNA polymerases"/>
    <property type="match status" value="1"/>
</dbReference>
<evidence type="ECO:0000256" key="1">
    <source>
        <dbReference type="SAM" id="MobiDB-lite"/>
    </source>
</evidence>
<dbReference type="VEuPathDB" id="GiardiaDB:QR46_4847"/>
<name>V6T7E7_GIAIN</name>
<gene>
    <name evidence="3" type="ORF">DHA2_154239</name>
</gene>
<dbReference type="InterPro" id="IPR013087">
    <property type="entry name" value="Znf_C2H2_type"/>
</dbReference>
<sequence>MALPLHMPSCESEAVAPPASELHPRALSAPCTALDKGEAGPAFPAGSTDVPLPIAGQSPPQEPPADRPGALTPHPEPTDGCPPSGNRLAYDRFPPELQASNELGPKAPPSPLPPDGAPGGELRMPHDLGHDHSPSLTDFSDDEQERPPSAPHGRTVCGQCGADLLNPAAIDEHILLHRSLSAGSFSTSLSSSAAPGPPVPPAGLDSPPSLSPSLDPAFPFVCPVCRARYKTERGLNAHVDRLRHFVPLGESIHEYIGVPSGTPTQELLHLLATTFTRLAKQLPPSEALSRFLSVCRKMDGSGRLPPPRMLLRRGLLGRAWQAVQSEASQSATIPEPTGEERLAVIRELHPAPPAVTLPPVALTLGTAPKITAKALVKELKSMKAVAAGPSGLGKAHLLHLCERADAADLFVAALAPLLTGQDWTRLKPLAEFRLKLLAKPNGKWRPIAIQETLLVALHRALLKQTPALRKLPAWQLAFEPMAQVKAIRQAEELKRDHHLLTVDVRNAFNSVPHPVILFALHRARVPQPTVAYIAAFLRARHSRDLPAVPAGVPQGDPLSMALFCQSIVWPIESSLQQYRVLAYADDLIVASPPSVPADAVRRDAARALASIGLCVEASKCTSTQTGAIAFMGTRIIKDAPFNLGEQAARSLAAHLDVLAVASLSRHDRLRLLVSCIVPSVNYGPLVDAYPGPHSYADVDRRIISEVAKLLGVPEPTARALALSPRAAFGLGLVLPSHYHADMQAQRSAMQAGTFRDLRKKRLAHVSPLRSFLPLALLRGPPLSDDEVLFVGECLAGHYQKGIVMGLCAHCKQPMRLRHHLLCKAVNGIHVARHTRILNALVAAAKGRPGYVALNPAVPVDHLQPDLTLGDGFGDLVVTVPWRVEKSYALKLAKYRPLVSAGRASHILPVVIGSDGTLHPESAAGLAHAGVDLLKFLHEAALIILWHLTHSATAFAALTVPNHSRTAVETRGDPLLPISGAPLPPAQQPSLPEPSSALSLAMRAPGSALNRPGASGARPRASSLCAPADACPAAAHEPSSSPSVELFQPPSRADPPDPLAPGLPDDPGSFRRSRAPSPPPLDDCSQGEPPPDQAAEPPPKSRPPIFKRIDAGAAPGKAGAFYPFKRVRPPGAEGGPTAPGAPPCPTDQRVAPGLD</sequence>
<evidence type="ECO:0000313" key="3">
    <source>
        <dbReference type="EMBL" id="ESU34813.1"/>
    </source>
</evidence>
<dbReference type="InterPro" id="IPR043502">
    <property type="entry name" value="DNA/RNA_pol_sf"/>
</dbReference>
<feature type="domain" description="Reverse transcriptase" evidence="2">
    <location>
        <begin position="418"/>
        <end position="635"/>
    </location>
</feature>
<dbReference type="CDD" id="cd01650">
    <property type="entry name" value="RT_nLTR_like"/>
    <property type="match status" value="1"/>
</dbReference>
<dbReference type="Proteomes" id="UP000018320">
    <property type="component" value="Unassembled WGS sequence"/>
</dbReference>
<dbReference type="AlphaFoldDB" id="V6T7E7"/>
<keyword evidence="3" id="KW-0808">Transferase</keyword>
<keyword evidence="3" id="KW-0548">Nucleotidyltransferase</keyword>
<feature type="compositionally biased region" description="Low complexity" evidence="1">
    <location>
        <begin position="1128"/>
        <end position="1137"/>
    </location>
</feature>
<dbReference type="VEuPathDB" id="GiardiaDB:DHA2_154239"/>
<protein>
    <submittedName>
        <fullName evidence="3">Reverse transcriptase</fullName>
    </submittedName>
</protein>
<feature type="compositionally biased region" description="Pro residues" evidence="1">
    <location>
        <begin position="106"/>
        <end position="116"/>
    </location>
</feature>
<dbReference type="SMART" id="SM00355">
    <property type="entry name" value="ZnF_C2H2"/>
    <property type="match status" value="2"/>
</dbReference>
<organism evidence="3 4">
    <name type="scientific">Giardia intestinalis</name>
    <name type="common">Giardia lamblia</name>
    <dbReference type="NCBI Taxonomy" id="5741"/>
    <lineage>
        <taxon>Eukaryota</taxon>
        <taxon>Metamonada</taxon>
        <taxon>Diplomonadida</taxon>
        <taxon>Hexamitidae</taxon>
        <taxon>Giardiinae</taxon>
        <taxon>Giardia</taxon>
    </lineage>
</organism>
<comment type="caution">
    <text evidence="3">The sequence shown here is derived from an EMBL/GenBank/DDBJ whole genome shotgun (WGS) entry which is preliminary data.</text>
</comment>
<feature type="region of interest" description="Disordered" evidence="1">
    <location>
        <begin position="1030"/>
        <end position="1154"/>
    </location>
</feature>
<dbReference type="GO" id="GO:0003964">
    <property type="term" value="F:RNA-directed DNA polymerase activity"/>
    <property type="evidence" value="ECO:0007669"/>
    <property type="project" value="UniProtKB-KW"/>
</dbReference>
<feature type="compositionally biased region" description="Low complexity" evidence="1">
    <location>
        <begin position="987"/>
        <end position="996"/>
    </location>
</feature>
<proteinExistence type="predicted"/>
<reference evidence="4" key="1">
    <citation type="submission" date="2012-02" db="EMBL/GenBank/DDBJ databases">
        <title>Genome sequencing of Giardia lamblia Genotypes A2 and B isolates (DH and GS) and comparative analysis with the genomes of Genotypes A1 and E (WB and Pig).</title>
        <authorList>
            <person name="Adam R."/>
            <person name="Dahlstrom E."/>
            <person name="Martens C."/>
            <person name="Bruno D."/>
            <person name="Barbian K."/>
            <person name="Porcella S.F."/>
            <person name="Nash T."/>
        </authorList>
    </citation>
    <scope>NUCLEOTIDE SEQUENCE</scope>
    <source>
        <strain evidence="4">DH</strain>
    </source>
</reference>
<feature type="region of interest" description="Disordered" evidence="1">
    <location>
        <begin position="186"/>
        <end position="210"/>
    </location>
</feature>
<dbReference type="InterPro" id="IPR000477">
    <property type="entry name" value="RT_dom"/>
</dbReference>
<dbReference type="PROSITE" id="PS50878">
    <property type="entry name" value="RT_POL"/>
    <property type="match status" value="1"/>
</dbReference>
<feature type="compositionally biased region" description="Basic and acidic residues" evidence="1">
    <location>
        <begin position="123"/>
        <end position="133"/>
    </location>
</feature>
<feature type="region of interest" description="Disordered" evidence="1">
    <location>
        <begin position="1"/>
        <end position="155"/>
    </location>
</feature>
<keyword evidence="3" id="KW-0695">RNA-directed DNA polymerase</keyword>
<accession>V6T7E7</accession>
<dbReference type="PROSITE" id="PS00028">
    <property type="entry name" value="ZINC_FINGER_C2H2_1"/>
    <property type="match status" value="2"/>
</dbReference>